<dbReference type="AlphaFoldDB" id="A0AAV7KQ08"/>
<proteinExistence type="predicted"/>
<comment type="caution">
    <text evidence="2">The sequence shown here is derived from an EMBL/GenBank/DDBJ whole genome shotgun (WGS) entry which is preliminary data.</text>
</comment>
<gene>
    <name evidence="2" type="ORF">NDU88_001653</name>
</gene>
<reference evidence="2" key="1">
    <citation type="journal article" date="2022" name="bioRxiv">
        <title>Sequencing and chromosome-scale assembly of the giantPleurodeles waltlgenome.</title>
        <authorList>
            <person name="Brown T."/>
            <person name="Elewa A."/>
            <person name="Iarovenko S."/>
            <person name="Subramanian E."/>
            <person name="Araus A.J."/>
            <person name="Petzold A."/>
            <person name="Susuki M."/>
            <person name="Suzuki K.-i.T."/>
            <person name="Hayashi T."/>
            <person name="Toyoda A."/>
            <person name="Oliveira C."/>
            <person name="Osipova E."/>
            <person name="Leigh N.D."/>
            <person name="Simon A."/>
            <person name="Yun M.H."/>
        </authorList>
    </citation>
    <scope>NUCLEOTIDE SEQUENCE</scope>
    <source>
        <strain evidence="2">20211129_DDA</strain>
        <tissue evidence="2">Liver</tissue>
    </source>
</reference>
<protein>
    <submittedName>
        <fullName evidence="2">Uncharacterized protein</fullName>
    </submittedName>
</protein>
<evidence type="ECO:0000313" key="3">
    <source>
        <dbReference type="Proteomes" id="UP001066276"/>
    </source>
</evidence>
<evidence type="ECO:0000313" key="2">
    <source>
        <dbReference type="EMBL" id="KAJ1081471.1"/>
    </source>
</evidence>
<organism evidence="2 3">
    <name type="scientific">Pleurodeles waltl</name>
    <name type="common">Iberian ribbed newt</name>
    <dbReference type="NCBI Taxonomy" id="8319"/>
    <lineage>
        <taxon>Eukaryota</taxon>
        <taxon>Metazoa</taxon>
        <taxon>Chordata</taxon>
        <taxon>Craniata</taxon>
        <taxon>Vertebrata</taxon>
        <taxon>Euteleostomi</taxon>
        <taxon>Amphibia</taxon>
        <taxon>Batrachia</taxon>
        <taxon>Caudata</taxon>
        <taxon>Salamandroidea</taxon>
        <taxon>Salamandridae</taxon>
        <taxon>Pleurodelinae</taxon>
        <taxon>Pleurodeles</taxon>
    </lineage>
</organism>
<sequence>MGPRKQPEKGPPCGSGHRPSCSAAPITFRGQPLLSHWEQRRAPLSLCRATTSQRQRPSLREASGCPPAGPVDGVLGQGGGAQAGTS</sequence>
<evidence type="ECO:0000256" key="1">
    <source>
        <dbReference type="SAM" id="MobiDB-lite"/>
    </source>
</evidence>
<dbReference type="EMBL" id="JANPWB010000016">
    <property type="protein sequence ID" value="KAJ1081471.1"/>
    <property type="molecule type" value="Genomic_DNA"/>
</dbReference>
<name>A0AAV7KQ08_PLEWA</name>
<feature type="region of interest" description="Disordered" evidence="1">
    <location>
        <begin position="48"/>
        <end position="86"/>
    </location>
</feature>
<feature type="region of interest" description="Disordered" evidence="1">
    <location>
        <begin position="1"/>
        <end position="25"/>
    </location>
</feature>
<keyword evidence="3" id="KW-1185">Reference proteome</keyword>
<dbReference type="Proteomes" id="UP001066276">
    <property type="component" value="Chromosome 12"/>
</dbReference>
<feature type="compositionally biased region" description="Gly residues" evidence="1">
    <location>
        <begin position="75"/>
        <end position="86"/>
    </location>
</feature>
<accession>A0AAV7KQ08</accession>